<name>A0A6J4RM59_9ACTN</name>
<protein>
    <submittedName>
        <fullName evidence="1">Uncharacterized protein</fullName>
    </submittedName>
</protein>
<organism evidence="1">
    <name type="scientific">uncultured Solirubrobacteraceae bacterium</name>
    <dbReference type="NCBI Taxonomy" id="1162706"/>
    <lineage>
        <taxon>Bacteria</taxon>
        <taxon>Bacillati</taxon>
        <taxon>Actinomycetota</taxon>
        <taxon>Thermoleophilia</taxon>
        <taxon>Solirubrobacterales</taxon>
        <taxon>Solirubrobacteraceae</taxon>
        <taxon>environmental samples</taxon>
    </lineage>
</organism>
<sequence length="183" mass="20037">GLALADEPGKIKAAEAAFRRAVDAGQDAAWLELAVTLGCQAGREEEEEQALRAAIAAETFERSTYASYLLGCLLHFSRGDRAEARAAFGHATTGEGWHAVASLKELAMLAALERDHEARGALIAELAGRSFVEWDTDARGKDYRKTVALSRLGYARPLIAARAKRWRRQRRKAQSRAADEDAR</sequence>
<accession>A0A6J4RM59</accession>
<evidence type="ECO:0000313" key="1">
    <source>
        <dbReference type="EMBL" id="CAA9474571.1"/>
    </source>
</evidence>
<gene>
    <name evidence="1" type="ORF">AVDCRST_MAG53-170</name>
</gene>
<feature type="non-terminal residue" evidence="1">
    <location>
        <position position="1"/>
    </location>
</feature>
<reference evidence="1" key="1">
    <citation type="submission" date="2020-02" db="EMBL/GenBank/DDBJ databases">
        <authorList>
            <person name="Meier V. D."/>
        </authorList>
    </citation>
    <scope>NUCLEOTIDE SEQUENCE</scope>
    <source>
        <strain evidence="1">AVDCRST_MAG53</strain>
    </source>
</reference>
<dbReference type="Gene3D" id="1.25.40.10">
    <property type="entry name" value="Tetratricopeptide repeat domain"/>
    <property type="match status" value="1"/>
</dbReference>
<dbReference type="InterPro" id="IPR011990">
    <property type="entry name" value="TPR-like_helical_dom_sf"/>
</dbReference>
<dbReference type="EMBL" id="CADCVR010000007">
    <property type="protein sequence ID" value="CAA9474571.1"/>
    <property type="molecule type" value="Genomic_DNA"/>
</dbReference>
<proteinExistence type="predicted"/>
<dbReference type="AlphaFoldDB" id="A0A6J4RM59"/>